<dbReference type="RefSeq" id="WP_101879874.1">
    <property type="nucleotide sequence ID" value="NZ_NIHM01000014.1"/>
</dbReference>
<accession>A0A2N5NGR0</accession>
<organism evidence="2 3">
    <name type="scientific">Mediterraneibacter gnavus</name>
    <name type="common">Ruminococcus gnavus</name>
    <dbReference type="NCBI Taxonomy" id="33038"/>
    <lineage>
        <taxon>Bacteria</taxon>
        <taxon>Bacillati</taxon>
        <taxon>Bacillota</taxon>
        <taxon>Clostridia</taxon>
        <taxon>Lachnospirales</taxon>
        <taxon>Lachnospiraceae</taxon>
        <taxon>Mediterraneibacter</taxon>
    </lineage>
</organism>
<feature type="transmembrane region" description="Helical" evidence="1">
    <location>
        <begin position="495"/>
        <end position="515"/>
    </location>
</feature>
<keyword evidence="1" id="KW-0812">Transmembrane</keyword>
<reference evidence="2 3" key="1">
    <citation type="journal article" date="2017" name="Genome Med.">
        <title>A novel Ruminococcus gnavus clade enriched in inflammatory bowel disease patients.</title>
        <authorList>
            <person name="Hall A.B."/>
            <person name="Yassour M."/>
            <person name="Sauk J."/>
            <person name="Garner A."/>
            <person name="Jiang X."/>
            <person name="Arthur T."/>
            <person name="Lagoudas G.K."/>
            <person name="Vatanen T."/>
            <person name="Fornelos N."/>
            <person name="Wilson R."/>
            <person name="Bertha M."/>
            <person name="Cohen M."/>
            <person name="Garber J."/>
            <person name="Khalili H."/>
            <person name="Gevers D."/>
            <person name="Ananthakrishnan A.N."/>
            <person name="Kugathasan S."/>
            <person name="Lander E.S."/>
            <person name="Blainey P."/>
            <person name="Vlamakis H."/>
            <person name="Xavier R.J."/>
            <person name="Huttenhower C."/>
        </authorList>
    </citation>
    <scope>NUCLEOTIDE SEQUENCE [LARGE SCALE GENOMIC DNA]</scope>
    <source>
        <strain evidence="2 3">RJX1118</strain>
    </source>
</reference>
<sequence length="524" mass="59325">MRALLYLTKRSMINNLKKAVKKPLTLLVVLACAAYAVFLAVMLAELAVQMKFDSAKGMVIILTVWSLYLFLLNFMSYASRKGILFRPAHAHFIFNAPVDPKVVLIHGAWMNYLSSVVFFLIFIIAGITVFDVSPWRILLFAGICICNLALEISLMVCLYSSERISEKAREWIGRGIKVFLLMVTGLIVLYFWKKGVSFATVSAFFDWPILRMIPIIGWEISAFHLILLSPDLLNAAGMVLYLLTTILLVILAYRMPCNGDYYEDAAKFADTYAEMIKRKKNGEMVMGLEEKKKKFRHMTVRYQAVGAKAIFYRQLLEYRKERTFIFSKMTLLNLGMGIVMAFAMRETAQESGIPQIFLLGILAYMTLIFSGYLGKWETEIKTPYLYLIPDSPVKKLWYSTLMEHVKAFVDGVLLCVPIGILWQVNVWEVILGILIYTILQANRMYSKVLAQCVVGDVLGRTGQDVVRAFFQMFVLGIGVMAAALAGIFISMDLVFPIALIYSMIVTVIIGLIAAIRFDSMEQMA</sequence>
<keyword evidence="1" id="KW-0472">Membrane</keyword>
<protein>
    <recommendedName>
        <fullName evidence="4">ABC exporter</fullName>
    </recommendedName>
</protein>
<feature type="transmembrane region" description="Helical" evidence="1">
    <location>
        <begin position="356"/>
        <end position="374"/>
    </location>
</feature>
<dbReference type="InterPro" id="IPR031584">
    <property type="entry name" value="Put_ABC_export"/>
</dbReference>
<proteinExistence type="predicted"/>
<dbReference type="AlphaFoldDB" id="A0A2N5NGR0"/>
<evidence type="ECO:0000313" key="3">
    <source>
        <dbReference type="Proteomes" id="UP000234849"/>
    </source>
</evidence>
<feature type="transmembrane region" description="Helical" evidence="1">
    <location>
        <begin position="57"/>
        <end position="78"/>
    </location>
</feature>
<feature type="transmembrane region" description="Helical" evidence="1">
    <location>
        <begin position="325"/>
        <end position="344"/>
    </location>
</feature>
<feature type="transmembrane region" description="Helical" evidence="1">
    <location>
        <begin position="171"/>
        <end position="192"/>
    </location>
</feature>
<feature type="transmembrane region" description="Helical" evidence="1">
    <location>
        <begin position="136"/>
        <end position="159"/>
    </location>
</feature>
<comment type="caution">
    <text evidence="2">The sequence shown here is derived from an EMBL/GenBank/DDBJ whole genome shotgun (WGS) entry which is preliminary data.</text>
</comment>
<feature type="transmembrane region" description="Helical" evidence="1">
    <location>
        <begin position="468"/>
        <end position="489"/>
    </location>
</feature>
<gene>
    <name evidence="2" type="ORF">CDL18_10375</name>
</gene>
<dbReference type="Pfam" id="PF16962">
    <property type="entry name" value="ABC_export"/>
    <property type="match status" value="1"/>
</dbReference>
<feature type="transmembrane region" description="Helical" evidence="1">
    <location>
        <begin position="109"/>
        <end position="130"/>
    </location>
</feature>
<dbReference type="EMBL" id="NIHM01000014">
    <property type="protein sequence ID" value="PLT54107.1"/>
    <property type="molecule type" value="Genomic_DNA"/>
</dbReference>
<name>A0A2N5NGR0_MEDGN</name>
<evidence type="ECO:0000256" key="1">
    <source>
        <dbReference type="SAM" id="Phobius"/>
    </source>
</evidence>
<evidence type="ECO:0008006" key="4">
    <source>
        <dbReference type="Google" id="ProtNLM"/>
    </source>
</evidence>
<feature type="transmembrane region" description="Helical" evidence="1">
    <location>
        <begin position="232"/>
        <end position="253"/>
    </location>
</feature>
<evidence type="ECO:0000313" key="2">
    <source>
        <dbReference type="EMBL" id="PLT54107.1"/>
    </source>
</evidence>
<keyword evidence="1" id="KW-1133">Transmembrane helix</keyword>
<dbReference type="Proteomes" id="UP000234849">
    <property type="component" value="Unassembled WGS sequence"/>
</dbReference>